<evidence type="ECO:0008006" key="6">
    <source>
        <dbReference type="Google" id="ProtNLM"/>
    </source>
</evidence>
<evidence type="ECO:0000313" key="5">
    <source>
        <dbReference type="Proteomes" id="UP000186364"/>
    </source>
</evidence>
<dbReference type="GO" id="GO:0046872">
    <property type="term" value="F:metal ion binding"/>
    <property type="evidence" value="ECO:0007669"/>
    <property type="project" value="UniProtKB-KW"/>
</dbReference>
<evidence type="ECO:0000256" key="2">
    <source>
        <dbReference type="ARBA" id="ARBA00022723"/>
    </source>
</evidence>
<dbReference type="EMBL" id="MKIP01000032">
    <property type="protein sequence ID" value="OLP61427.1"/>
    <property type="molecule type" value="Genomic_DNA"/>
</dbReference>
<dbReference type="PANTHER" id="PTHR37302">
    <property type="entry name" value="SLR1116 PROTEIN"/>
    <property type="match status" value="1"/>
</dbReference>
<dbReference type="RefSeq" id="WP_075626460.1">
    <property type="nucleotide sequence ID" value="NZ_FOAM01000011.1"/>
</dbReference>
<feature type="binding site" evidence="3">
    <location>
        <position position="45"/>
    </location>
    <ligand>
        <name>a divalent metal cation</name>
        <dbReference type="ChEBI" id="CHEBI:60240"/>
    </ligand>
</feature>
<feature type="binding site" evidence="3">
    <location>
        <position position="129"/>
    </location>
    <ligand>
        <name>a divalent metal cation</name>
        <dbReference type="ChEBI" id="CHEBI:60240"/>
    </ligand>
</feature>
<dbReference type="InterPro" id="IPR034660">
    <property type="entry name" value="DinB/YfiT-like"/>
</dbReference>
<dbReference type="SUPFAM" id="SSF109854">
    <property type="entry name" value="DinB/YfiT-like putative metalloenzymes"/>
    <property type="match status" value="1"/>
</dbReference>
<accession>A0A1Q9B0B9</accession>
<keyword evidence="5" id="KW-1185">Reference proteome</keyword>
<keyword evidence="2 3" id="KW-0479">Metal-binding</keyword>
<feature type="binding site" evidence="3">
    <location>
        <position position="133"/>
    </location>
    <ligand>
        <name>a divalent metal cation</name>
        <dbReference type="ChEBI" id="CHEBI:60240"/>
    </ligand>
</feature>
<gene>
    <name evidence="4" type="ORF">BJF93_00355</name>
</gene>
<evidence type="ECO:0000313" key="4">
    <source>
        <dbReference type="EMBL" id="OLP61427.1"/>
    </source>
</evidence>
<sequence length="174" mass="19802">MTIAFLERLYRYHSWANKALLDALIVLPQSGHDEVRTTGLKLMRHIEIVGQIFAAHLTRRAHGYTSDTVEDIPEPDDLRAALQTCDSWYLTFLRQIDTTDLRETIAFTFTDGDRGCMDRGEMLIHVVMHAAVHRGEIARLFWSARLTPPRDTFAVHLHQNEPARRLSIPLAGAG</sequence>
<reference evidence="4 5" key="1">
    <citation type="submission" date="2016-09" db="EMBL/GenBank/DDBJ databases">
        <title>Rhizobium sp. nov., a novel species isolated from the rice rhizosphere.</title>
        <authorList>
            <person name="Zhao J."/>
            <person name="Zhang X."/>
        </authorList>
    </citation>
    <scope>NUCLEOTIDE SEQUENCE [LARGE SCALE GENOMIC DNA]</scope>
    <source>
        <strain evidence="4 5">1.7048</strain>
    </source>
</reference>
<dbReference type="InterPro" id="IPR007837">
    <property type="entry name" value="DinB"/>
</dbReference>
<dbReference type="Pfam" id="PF05163">
    <property type="entry name" value="DinB"/>
    <property type="match status" value="1"/>
</dbReference>
<dbReference type="OrthoDB" id="9807509at2"/>
<dbReference type="Proteomes" id="UP000186364">
    <property type="component" value="Unassembled WGS sequence"/>
</dbReference>
<proteinExistence type="inferred from homology"/>
<evidence type="ECO:0000256" key="1">
    <source>
        <dbReference type="ARBA" id="ARBA00008635"/>
    </source>
</evidence>
<dbReference type="PANTHER" id="PTHR37302:SF1">
    <property type="entry name" value="PROTEIN DINB"/>
    <property type="match status" value="1"/>
</dbReference>
<comment type="caution">
    <text evidence="4">The sequence shown here is derived from an EMBL/GenBank/DDBJ whole genome shotgun (WGS) entry which is preliminary data.</text>
</comment>
<organism evidence="4 5">
    <name type="scientific">Xaviernesmea oryzae</name>
    <dbReference type="NCBI Taxonomy" id="464029"/>
    <lineage>
        <taxon>Bacteria</taxon>
        <taxon>Pseudomonadati</taxon>
        <taxon>Pseudomonadota</taxon>
        <taxon>Alphaproteobacteria</taxon>
        <taxon>Hyphomicrobiales</taxon>
        <taxon>Rhizobiaceae</taxon>
        <taxon>Rhizobium/Agrobacterium group</taxon>
        <taxon>Xaviernesmea</taxon>
    </lineage>
</organism>
<comment type="similarity">
    <text evidence="1">Belongs to the DinB family.</text>
</comment>
<dbReference type="AlphaFoldDB" id="A0A1Q9B0B9"/>
<evidence type="ECO:0000256" key="3">
    <source>
        <dbReference type="PIRSR" id="PIRSR607837-1"/>
    </source>
</evidence>
<name>A0A1Q9B0B9_9HYPH</name>
<protein>
    <recommendedName>
        <fullName evidence="6">Damage-inducible protein DinB</fullName>
    </recommendedName>
</protein>
<dbReference type="Gene3D" id="1.20.120.450">
    <property type="entry name" value="dinb family like domain"/>
    <property type="match status" value="1"/>
</dbReference>